<comment type="caution">
    <text evidence="1">The sequence shown here is derived from an EMBL/GenBank/DDBJ whole genome shotgun (WGS) entry which is preliminary data.</text>
</comment>
<proteinExistence type="predicted"/>
<gene>
    <name evidence="1" type="primary">g3912</name>
    <name evidence="1" type="ORF">NpPPO83_00003912</name>
</gene>
<organism evidence="1 2">
    <name type="scientific">Neofusicoccum parvum</name>
    <dbReference type="NCBI Taxonomy" id="310453"/>
    <lineage>
        <taxon>Eukaryota</taxon>
        <taxon>Fungi</taxon>
        <taxon>Dikarya</taxon>
        <taxon>Ascomycota</taxon>
        <taxon>Pezizomycotina</taxon>
        <taxon>Dothideomycetes</taxon>
        <taxon>Dothideomycetes incertae sedis</taxon>
        <taxon>Botryosphaeriales</taxon>
        <taxon>Botryosphaeriaceae</taxon>
        <taxon>Neofusicoccum</taxon>
    </lineage>
</organism>
<reference evidence="1" key="1">
    <citation type="submission" date="2024-09" db="EMBL/GenBank/DDBJ databases">
        <title>Draft Genome Sequences of Neofusicoccum parvum.</title>
        <authorList>
            <person name="Ashida A."/>
            <person name="Camagna M."/>
            <person name="Tanaka A."/>
            <person name="Takemoto D."/>
        </authorList>
    </citation>
    <scope>NUCLEOTIDE SEQUENCE</scope>
    <source>
        <strain evidence="1">PPO83</strain>
    </source>
</reference>
<accession>A0ACB5SA57</accession>
<evidence type="ECO:0000313" key="1">
    <source>
        <dbReference type="EMBL" id="GME32434.1"/>
    </source>
</evidence>
<evidence type="ECO:0000313" key="2">
    <source>
        <dbReference type="Proteomes" id="UP001165186"/>
    </source>
</evidence>
<dbReference type="Proteomes" id="UP001165186">
    <property type="component" value="Unassembled WGS sequence"/>
</dbReference>
<keyword evidence="2" id="KW-1185">Reference proteome</keyword>
<protein>
    <submittedName>
        <fullName evidence="1">Hydroxymethylglutaryl-CoA reductase, partial</fullName>
    </submittedName>
</protein>
<dbReference type="EMBL" id="BSXG01000220">
    <property type="protein sequence ID" value="GME32434.1"/>
    <property type="molecule type" value="Genomic_DNA"/>
</dbReference>
<name>A0ACB5SA57_9PEZI</name>
<sequence>MALFIAPLLADYLVLMGVAVGVSITAGLFVRYTILPSTPAEALEEDSIFERVIPCDCDCKCDGMPAPTPDEPSSDEEEGNSTISSEISSFHDSGHASPSAAEQQREPHSLETSLKLLSEGRASELRNGNIVQLVSAGKLPLHALERVVGDAARAVRIRRAVLSLILLEQQQDDGYYRSHRALSGLPHRNYDFDAVAGRCAENVIGYVPVPVGVAGPLAVDGRRVMVPMATTEGALVASTSRGAKALNHARGGLGVQTELADDGMTRAPVLGFPSLRTAAQAKRFLDSPPGQALLADAFDASSRFGRLVHATSTIVGSRLYVRFKARTGEAMGMNMVGKGVALALDRLRGAAAAQQCPALAEMHVLSLSGNVCADKKAAAVNWIHGRGKSVCAEAVVPADAVRRVLKCEVAALVHVSTHKNLVGSAVAGSSVGGFNAQAANIVAAVFLATGQDIAQVVASSNCLTLMEE</sequence>